<evidence type="ECO:0000313" key="2">
    <source>
        <dbReference type="Proteomes" id="UP001234297"/>
    </source>
</evidence>
<reference evidence="1 2" key="1">
    <citation type="journal article" date="2022" name="Hortic Res">
        <title>A haplotype resolved chromosomal level avocado genome allows analysis of novel avocado genes.</title>
        <authorList>
            <person name="Nath O."/>
            <person name="Fletcher S.J."/>
            <person name="Hayward A."/>
            <person name="Shaw L.M."/>
            <person name="Masouleh A.K."/>
            <person name="Furtado A."/>
            <person name="Henry R.J."/>
            <person name="Mitter N."/>
        </authorList>
    </citation>
    <scope>NUCLEOTIDE SEQUENCE [LARGE SCALE GENOMIC DNA]</scope>
    <source>
        <strain evidence="2">cv. Hass</strain>
    </source>
</reference>
<proteinExistence type="predicted"/>
<gene>
    <name evidence="1" type="ORF">MRB53_020968</name>
</gene>
<evidence type="ECO:0000313" key="1">
    <source>
        <dbReference type="EMBL" id="KAJ8627661.1"/>
    </source>
</evidence>
<comment type="caution">
    <text evidence="1">The sequence shown here is derived from an EMBL/GenBank/DDBJ whole genome shotgun (WGS) entry which is preliminary data.</text>
</comment>
<name>A0ACC2L2P7_PERAE</name>
<keyword evidence="2" id="KW-1185">Reference proteome</keyword>
<protein>
    <submittedName>
        <fullName evidence="1">Uncharacterized protein</fullName>
    </submittedName>
</protein>
<organism evidence="1 2">
    <name type="scientific">Persea americana</name>
    <name type="common">Avocado</name>
    <dbReference type="NCBI Taxonomy" id="3435"/>
    <lineage>
        <taxon>Eukaryota</taxon>
        <taxon>Viridiplantae</taxon>
        <taxon>Streptophyta</taxon>
        <taxon>Embryophyta</taxon>
        <taxon>Tracheophyta</taxon>
        <taxon>Spermatophyta</taxon>
        <taxon>Magnoliopsida</taxon>
        <taxon>Magnoliidae</taxon>
        <taxon>Laurales</taxon>
        <taxon>Lauraceae</taxon>
        <taxon>Persea</taxon>
    </lineage>
</organism>
<accession>A0ACC2L2P7</accession>
<sequence>MRQRLIAFKDEKFYKIVVSNRPWVKDDQSIVPKPTFFFGDTVPDDSTYQRRCFQFSYTVDSEKRAISTRSTFDRTISIMSLSSTCWKREDPPRWVKRTNVIKTGVFVGGPSGFAEKSPARMNILMPASGYQGSDHPSVDLRPVGLGIFKGNGSNWVKPFRLHGHFSVDSSWELWTDHILQVGGAILKEAEIFYAVRAFLQTVVFSDEAFMAMLELFLPQTNTFVVTNDEIGFSFKELSAITGLPILSNLYEEFMPIDSVLEEQSEEFRRLESFESTTQEAGAKNLDSKKISATRENLKELFASTAAIHSDIALRRDLAVYFTYWLGEVVFAGGDGTHIRPHCIFPPCQMAFGERLTLVPALYSYLCTELQAVAFLVRLGLPMNRVFSGHIFYSWYVYHCPSFHRLGAAQDDDPFMILLARGKPVSESLLSACLRIRRFWDVEIRQSSGKGLGKSDGVRREEVLAFLSGEKHRTGFLKDQDVIRS</sequence>
<dbReference type="EMBL" id="CM056814">
    <property type="protein sequence ID" value="KAJ8627661.1"/>
    <property type="molecule type" value="Genomic_DNA"/>
</dbReference>
<dbReference type="Proteomes" id="UP001234297">
    <property type="component" value="Chromosome 6"/>
</dbReference>